<keyword evidence="1 2" id="KW-0597">Phosphoprotein</keyword>
<dbReference type="Proteomes" id="UP000321479">
    <property type="component" value="Chromosome"/>
</dbReference>
<dbReference type="PANTHER" id="PTHR44591:SF3">
    <property type="entry name" value="RESPONSE REGULATORY DOMAIN-CONTAINING PROTEIN"/>
    <property type="match status" value="1"/>
</dbReference>
<dbReference type="GO" id="GO:0000160">
    <property type="term" value="P:phosphorelay signal transduction system"/>
    <property type="evidence" value="ECO:0007669"/>
    <property type="project" value="InterPro"/>
</dbReference>
<dbReference type="SMART" id="SM00448">
    <property type="entry name" value="REC"/>
    <property type="match status" value="1"/>
</dbReference>
<feature type="domain" description="Response regulatory" evidence="3">
    <location>
        <begin position="4"/>
        <end position="118"/>
    </location>
</feature>
<keyword evidence="5" id="KW-1185">Reference proteome</keyword>
<evidence type="ECO:0000256" key="2">
    <source>
        <dbReference type="PROSITE-ProRule" id="PRU00169"/>
    </source>
</evidence>
<name>A0A5B8USB7_9SPHI</name>
<evidence type="ECO:0000313" key="5">
    <source>
        <dbReference type="Proteomes" id="UP000321479"/>
    </source>
</evidence>
<dbReference type="KEGG" id="mgin:FRZ54_05140"/>
<dbReference type="Gene3D" id="3.40.50.2300">
    <property type="match status" value="1"/>
</dbReference>
<evidence type="ECO:0000256" key="1">
    <source>
        <dbReference type="ARBA" id="ARBA00022553"/>
    </source>
</evidence>
<protein>
    <submittedName>
        <fullName evidence="4">Response regulator</fullName>
    </submittedName>
</protein>
<gene>
    <name evidence="4" type="ORF">FRZ54_05140</name>
</gene>
<dbReference type="SUPFAM" id="SSF52172">
    <property type="entry name" value="CheY-like"/>
    <property type="match status" value="1"/>
</dbReference>
<feature type="modified residue" description="4-aspartylphosphate" evidence="2">
    <location>
        <position position="53"/>
    </location>
</feature>
<dbReference type="InterPro" id="IPR011006">
    <property type="entry name" value="CheY-like_superfamily"/>
</dbReference>
<dbReference type="Pfam" id="PF00072">
    <property type="entry name" value="Response_reg"/>
    <property type="match status" value="1"/>
</dbReference>
<dbReference type="EMBL" id="CP042436">
    <property type="protein sequence ID" value="QEC61997.1"/>
    <property type="molecule type" value="Genomic_DNA"/>
</dbReference>
<evidence type="ECO:0000259" key="3">
    <source>
        <dbReference type="PROSITE" id="PS50110"/>
    </source>
</evidence>
<dbReference type="PANTHER" id="PTHR44591">
    <property type="entry name" value="STRESS RESPONSE REGULATOR PROTEIN 1"/>
    <property type="match status" value="1"/>
</dbReference>
<proteinExistence type="predicted"/>
<dbReference type="RefSeq" id="WP_147030574.1">
    <property type="nucleotide sequence ID" value="NZ_CP042436.1"/>
</dbReference>
<evidence type="ECO:0000313" key="4">
    <source>
        <dbReference type="EMBL" id="QEC61997.1"/>
    </source>
</evidence>
<organism evidence="4 5">
    <name type="scientific">Mucilaginibacter ginsenosidivorans</name>
    <dbReference type="NCBI Taxonomy" id="398053"/>
    <lineage>
        <taxon>Bacteria</taxon>
        <taxon>Pseudomonadati</taxon>
        <taxon>Bacteroidota</taxon>
        <taxon>Sphingobacteriia</taxon>
        <taxon>Sphingobacteriales</taxon>
        <taxon>Sphingobacteriaceae</taxon>
        <taxon>Mucilaginibacter</taxon>
    </lineage>
</organism>
<accession>A0A5B8USB7</accession>
<sequence length="119" mass="13281">MSKRVLIIEDDEDILQVLETVLVHNDYEVKGLERTDDILKSVGEYKPDLVLTDYLLSGTNGGKICQQIKGNKDTCHIPVILISAYPELAVSLGHFGFDAFITKPFDINVLVKKIGDLLH</sequence>
<dbReference type="PROSITE" id="PS50110">
    <property type="entry name" value="RESPONSE_REGULATORY"/>
    <property type="match status" value="1"/>
</dbReference>
<dbReference type="InterPro" id="IPR050595">
    <property type="entry name" value="Bact_response_regulator"/>
</dbReference>
<dbReference type="OrthoDB" id="795853at2"/>
<dbReference type="AlphaFoldDB" id="A0A5B8USB7"/>
<dbReference type="InterPro" id="IPR001789">
    <property type="entry name" value="Sig_transdc_resp-reg_receiver"/>
</dbReference>
<reference evidence="4 5" key="1">
    <citation type="journal article" date="2017" name="Curr. Microbiol.">
        <title>Mucilaginibacter ginsenosidivorans sp. nov., Isolated from Soil of Ginseng Field.</title>
        <authorList>
            <person name="Kim M.M."/>
            <person name="Siddiqi M.Z."/>
            <person name="Im W.T."/>
        </authorList>
    </citation>
    <scope>NUCLEOTIDE SEQUENCE [LARGE SCALE GENOMIC DNA]</scope>
    <source>
        <strain evidence="4 5">Gsoil 3017</strain>
    </source>
</reference>